<keyword evidence="3" id="KW-1185">Reference proteome</keyword>
<evidence type="ECO:0000256" key="1">
    <source>
        <dbReference type="SAM" id="MobiDB-lite"/>
    </source>
</evidence>
<evidence type="ECO:0000313" key="2">
    <source>
        <dbReference type="EMBL" id="KAJ4961778.1"/>
    </source>
</evidence>
<dbReference type="EMBL" id="JAMYWD010000009">
    <property type="protein sequence ID" value="KAJ4961778.1"/>
    <property type="molecule type" value="Genomic_DNA"/>
</dbReference>
<feature type="region of interest" description="Disordered" evidence="1">
    <location>
        <begin position="918"/>
        <end position="939"/>
    </location>
</feature>
<evidence type="ECO:0000313" key="3">
    <source>
        <dbReference type="Proteomes" id="UP001141806"/>
    </source>
</evidence>
<feature type="compositionally biased region" description="Basic residues" evidence="1">
    <location>
        <begin position="923"/>
        <end position="935"/>
    </location>
</feature>
<dbReference type="InterPro" id="IPR008581">
    <property type="entry name" value="DUF863_pln"/>
</dbReference>
<reference evidence="2" key="1">
    <citation type="journal article" date="2023" name="Plant J.">
        <title>The genome of the king protea, Protea cynaroides.</title>
        <authorList>
            <person name="Chang J."/>
            <person name="Duong T.A."/>
            <person name="Schoeman C."/>
            <person name="Ma X."/>
            <person name="Roodt D."/>
            <person name="Barker N."/>
            <person name="Li Z."/>
            <person name="Van de Peer Y."/>
            <person name="Mizrachi E."/>
        </authorList>
    </citation>
    <scope>NUCLEOTIDE SEQUENCE</scope>
    <source>
        <tissue evidence="2">Young leaves</tissue>
    </source>
</reference>
<name>A0A9Q0HBN8_9MAGN</name>
<feature type="region of interest" description="Disordered" evidence="1">
    <location>
        <begin position="1025"/>
        <end position="1053"/>
    </location>
</feature>
<dbReference type="OrthoDB" id="630817at2759"/>
<feature type="region of interest" description="Disordered" evidence="1">
    <location>
        <begin position="982"/>
        <end position="1009"/>
    </location>
</feature>
<dbReference type="PANTHER" id="PTHR33167:SF4">
    <property type="entry name" value="TRANSCRIPTION FACTOR, PUTATIVE (DUF863)-RELATED"/>
    <property type="match status" value="1"/>
</dbReference>
<gene>
    <name evidence="2" type="ORF">NE237_021688</name>
</gene>
<dbReference type="PANTHER" id="PTHR33167">
    <property type="entry name" value="TRANSCRIPTION FACTOR, PUTATIVE (DUF863)-RELATED"/>
    <property type="match status" value="1"/>
</dbReference>
<feature type="region of interest" description="Disordered" evidence="1">
    <location>
        <begin position="315"/>
        <end position="336"/>
    </location>
</feature>
<dbReference type="Pfam" id="PF05904">
    <property type="entry name" value="DUF863"/>
    <property type="match status" value="1"/>
</dbReference>
<sequence>MGTKVQCKSYLPGYYSMRDLNSDANNGGWPVYYEDKTLKSGQYYNGFLLRPSTDAYLGYDKEMLKQTMLKHEAIFRDQVFELHRLYKIQQDLMDELKRKEISKYGASVEPTRSSPFPSQMLSEVAPKMWENPNIRPSVSGTEDIQSTFSSIKENNKQARPVLAQNGGSSKESKLPRKMIDLQLPADEYIDSEEGEPIEEEKLSNHRVAPESDVKLCLGNGGNPNRPECSLRADSYLWSTHGLADLNEPIQVDEATSSASVDFVGPLNSHGAVHLRDLPGKPNSGILGLPREFFQNSQKGRVNGTCSSILHLESEGNKPEWPSYNPEAGQSRSNLSSLPHSFSPEKFPTLSEPVNVVDLKRSHELPAFFRSDQISREPWRERASCCAEISDRNSPANNYPGSVVTPHVPCQYPTINQFDASQSPSVSSCRKPMSCLSQNAVAVQALSCIDPSVSSRSSNVSIQGSGIFGDKWSFDSKLRLNPSFGGEVSHRNGFYQGSLLESKYTNFSEAGFDYLNHGDGDTSASKHSENHYAAKYFKGLESMNVKSAKGMNLNVALPNGFQDGVVSQRDLAIGGGKHEDHPGGLPWLRAQLASNDVSSRGRGSSSRLGLDFLKDHSQHSLNKSETGSSPSLSFIQNLMSTSCHHDAGPKKTEPYCSSDRKILGFPICEKAHISNQSSSLSSPTKSRYYASEVEDTENSRKLGVVHIDLSLDPTLQDSGKEVTTEDRIVKGLDNSQTSTRNHINLNTCTNAPSQSSVPRDKVKIALEIDLEAPPVPDTEEEIPPARDDCVGNQPEELVQLSQHEAGEPHEELARKAAETIVSITSSTVQMQLKGSTCQPPESSLRDSLYWFAKVVASRMGDLENEIRVTSRDKDGLDHNGLSYEGIDYFESMTLKLAETKVEEYRCKPQVPENLEETVAISKPSRPRRGHGRRGRQRRDFQRDILPGLASLSRHEVTEDLQTIGGLMRATGRPWETGLARRNAARNGWARGRRRSKGPVPAVEASNVCQPPVQPLNNGEVVLEERNLTGWGKTPRRPRRQRCPAGNPPLPLTAV</sequence>
<organism evidence="2 3">
    <name type="scientific">Protea cynaroides</name>
    <dbReference type="NCBI Taxonomy" id="273540"/>
    <lineage>
        <taxon>Eukaryota</taxon>
        <taxon>Viridiplantae</taxon>
        <taxon>Streptophyta</taxon>
        <taxon>Embryophyta</taxon>
        <taxon>Tracheophyta</taxon>
        <taxon>Spermatophyta</taxon>
        <taxon>Magnoliopsida</taxon>
        <taxon>Proteales</taxon>
        <taxon>Proteaceae</taxon>
        <taxon>Protea</taxon>
    </lineage>
</organism>
<protein>
    <submittedName>
        <fullName evidence="2">Uncharacterized protein</fullName>
    </submittedName>
</protein>
<accession>A0A9Q0HBN8</accession>
<dbReference type="AlphaFoldDB" id="A0A9Q0HBN8"/>
<comment type="caution">
    <text evidence="2">The sequence shown here is derived from an EMBL/GenBank/DDBJ whole genome shotgun (WGS) entry which is preliminary data.</text>
</comment>
<feature type="compositionally biased region" description="Polar residues" evidence="1">
    <location>
        <begin position="327"/>
        <end position="336"/>
    </location>
</feature>
<dbReference type="Proteomes" id="UP001141806">
    <property type="component" value="Unassembled WGS sequence"/>
</dbReference>
<feature type="compositionally biased region" description="Pro residues" evidence="1">
    <location>
        <begin position="1044"/>
        <end position="1053"/>
    </location>
</feature>
<proteinExistence type="predicted"/>